<evidence type="ECO:0000313" key="2">
    <source>
        <dbReference type="Proteomes" id="UP000243084"/>
    </source>
</evidence>
<dbReference type="AlphaFoldDB" id="A0A1I5QV79"/>
<reference evidence="2" key="1">
    <citation type="submission" date="2016-10" db="EMBL/GenBank/DDBJ databases">
        <authorList>
            <person name="Varghese N."/>
            <person name="Submissions S."/>
        </authorList>
    </citation>
    <scope>NUCLEOTIDE SEQUENCE [LARGE SCALE GENOMIC DNA]</scope>
    <source>
        <strain evidence="2">JCM 18195</strain>
    </source>
</reference>
<protein>
    <submittedName>
        <fullName evidence="1">Uncharacterized protein</fullName>
    </submittedName>
</protein>
<proteinExistence type="predicted"/>
<keyword evidence="2" id="KW-1185">Reference proteome</keyword>
<evidence type="ECO:0000313" key="1">
    <source>
        <dbReference type="EMBL" id="SFP50142.1"/>
    </source>
</evidence>
<gene>
    <name evidence="1" type="ORF">SAMN05216229_10313</name>
</gene>
<accession>A0A1I5QV79</accession>
<sequence>MLRGAENNELYREYYEILCTPEAKHAFLYMVGWASTLKGYDFFPGSHGHIKDFRFLRGNDWDFAFIPNQRWMLFYFRKPCLRLQKYSREEILGRIPGAKETNAGELTVRLENVSDVIRLAGYIES</sequence>
<dbReference type="Proteomes" id="UP000243084">
    <property type="component" value="Unassembled WGS sequence"/>
</dbReference>
<dbReference type="RefSeq" id="WP_092428679.1">
    <property type="nucleotide sequence ID" value="NZ_FOXM01000003.1"/>
</dbReference>
<organism evidence="1 2">
    <name type="scientific">Geopseudomonas sagittaria</name>
    <dbReference type="NCBI Taxonomy" id="1135990"/>
    <lineage>
        <taxon>Bacteria</taxon>
        <taxon>Pseudomonadati</taxon>
        <taxon>Pseudomonadota</taxon>
        <taxon>Gammaproteobacteria</taxon>
        <taxon>Pseudomonadales</taxon>
        <taxon>Pseudomonadaceae</taxon>
        <taxon>Geopseudomonas</taxon>
    </lineage>
</organism>
<dbReference type="OrthoDB" id="6989933at2"/>
<dbReference type="EMBL" id="FOXM01000003">
    <property type="protein sequence ID" value="SFP50142.1"/>
    <property type="molecule type" value="Genomic_DNA"/>
</dbReference>
<name>A0A1I5QV79_9GAMM</name>